<sequence>MPGSRVQCQIGPMAQNGQKISDTLPRRGQVTEACKEWLVREDGALAYELQKEEVERHYSSNKSRNAIVREDFPMAKDAQRQAEEEAIAEYQRQALLLEERDALIARDVALQLEREEVDQRKRLEEQDQKIAKVIQEKERRQKMRALGDINKVGLPLPPDMTAPYSVVRKVTSVEEQMRELCVDDSVQQNISDCSWPPPPDMEQIMKAQQEKSDEELAKRLQEEEEGMTRSMGLIDRDRLLAIEVQDLELAKMMQAKERAKAKRAKERARAKKQMEAELMQNAERLALMQIR</sequence>
<name>T1HYW8_RHOPR</name>
<evidence type="ECO:0000313" key="3">
    <source>
        <dbReference type="Proteomes" id="UP000015103"/>
    </source>
</evidence>
<dbReference type="Pfam" id="PF15295">
    <property type="entry name" value="CCDC50_N"/>
    <property type="match status" value="1"/>
</dbReference>
<reference evidence="2" key="1">
    <citation type="submission" date="2015-05" db="UniProtKB">
        <authorList>
            <consortium name="EnsemblMetazoa"/>
        </authorList>
    </citation>
    <scope>IDENTIFICATION</scope>
</reference>
<dbReference type="PANTHER" id="PTHR22115">
    <property type="entry name" value="C3ORF6 PROTEIN-RELATED"/>
    <property type="match status" value="1"/>
</dbReference>
<dbReference type="AlphaFoldDB" id="T1HYW8"/>
<keyword evidence="3" id="KW-1185">Reference proteome</keyword>
<dbReference type="Proteomes" id="UP000015103">
    <property type="component" value="Unassembled WGS sequence"/>
</dbReference>
<dbReference type="EMBL" id="ACPB03021330">
    <property type="status" value="NOT_ANNOTATED_CDS"/>
    <property type="molecule type" value="Genomic_DNA"/>
</dbReference>
<dbReference type="HOGENOM" id="CLU_957490_0_0_1"/>
<dbReference type="OMA" id="INEYYNG"/>
<dbReference type="eggNOG" id="ENOG502S0GI">
    <property type="taxonomic scope" value="Eukaryota"/>
</dbReference>
<dbReference type="PANTHER" id="PTHR22115:SF4">
    <property type="entry name" value="COILED-COIL DOMAIN-CONTAINING PROTEIN"/>
    <property type="match status" value="1"/>
</dbReference>
<feature type="domain" description="Coiled-coil" evidence="1">
    <location>
        <begin position="29"/>
        <end position="144"/>
    </location>
</feature>
<dbReference type="InterPro" id="IPR039303">
    <property type="entry name" value="CCDC50"/>
</dbReference>
<protein>
    <submittedName>
        <fullName evidence="2">CCDC50_N domain-containing protein</fullName>
    </submittedName>
</protein>
<accession>T1HYW8</accession>
<dbReference type="VEuPathDB" id="VectorBase:RPRC009238"/>
<evidence type="ECO:0000313" key="2">
    <source>
        <dbReference type="EnsemblMetazoa" id="RPRC009238-PA"/>
    </source>
</evidence>
<evidence type="ECO:0000259" key="1">
    <source>
        <dbReference type="Pfam" id="PF15295"/>
    </source>
</evidence>
<organism evidence="2 3">
    <name type="scientific">Rhodnius prolixus</name>
    <name type="common">Triatomid bug</name>
    <dbReference type="NCBI Taxonomy" id="13249"/>
    <lineage>
        <taxon>Eukaryota</taxon>
        <taxon>Metazoa</taxon>
        <taxon>Ecdysozoa</taxon>
        <taxon>Arthropoda</taxon>
        <taxon>Hexapoda</taxon>
        <taxon>Insecta</taxon>
        <taxon>Pterygota</taxon>
        <taxon>Neoptera</taxon>
        <taxon>Paraneoptera</taxon>
        <taxon>Hemiptera</taxon>
        <taxon>Heteroptera</taxon>
        <taxon>Panheteroptera</taxon>
        <taxon>Cimicomorpha</taxon>
        <taxon>Reduviidae</taxon>
        <taxon>Triatominae</taxon>
        <taxon>Rhodnius</taxon>
    </lineage>
</organism>
<dbReference type="InterPro" id="IPR029311">
    <property type="entry name" value="CCDC50_N"/>
</dbReference>
<dbReference type="EnsemblMetazoa" id="RPRC009238-RA">
    <property type="protein sequence ID" value="RPRC009238-PA"/>
    <property type="gene ID" value="RPRC009238"/>
</dbReference>
<dbReference type="InParanoid" id="T1HYW8"/>
<proteinExistence type="predicted"/>